<dbReference type="eggNOG" id="COG0697">
    <property type="taxonomic scope" value="Bacteria"/>
</dbReference>
<feature type="transmembrane region" description="Helical" evidence="6">
    <location>
        <begin position="37"/>
        <end position="57"/>
    </location>
</feature>
<keyword evidence="9" id="KW-1185">Reference proteome</keyword>
<dbReference type="PANTHER" id="PTHR32322:SF2">
    <property type="entry name" value="EAMA DOMAIN-CONTAINING PROTEIN"/>
    <property type="match status" value="1"/>
</dbReference>
<dbReference type="InterPro" id="IPR050638">
    <property type="entry name" value="AA-Vitamin_Transporters"/>
</dbReference>
<sequence length="302" mass="32916">MAKERHVPIKVSYFIMILIWSTTPLGIVWSSDTVSPTLAVLLRMLVGLTLGAVIIAITRIRVPWNKNACLLYFYSSIGIFGGMLLSYMAAKTVPSGIISLMFGLAPILSGLLAQQLLNEPKFSAIKLIALACALIGLYFVSYNQIKHSQTQGLGLLYVFIAVCFFSLSGVMIKRVKIAIHPMATTFGALVFVTPLFFIAWLLLDGELNIQNWSAKSIWAIGYLGVFGSLLGALAYFHVLQNLNASTVALTTLITPSFALGLGAWLNNEPLSKELISGAVIILLSLGVFQFGEQIVNRNKQKI</sequence>
<feature type="transmembrane region" description="Helical" evidence="6">
    <location>
        <begin position="154"/>
        <end position="172"/>
    </location>
</feature>
<keyword evidence="3 6" id="KW-0812">Transmembrane</keyword>
<evidence type="ECO:0000256" key="3">
    <source>
        <dbReference type="ARBA" id="ARBA00022692"/>
    </source>
</evidence>
<name>Q3IEL2_PSET1</name>
<evidence type="ECO:0000259" key="7">
    <source>
        <dbReference type="Pfam" id="PF00892"/>
    </source>
</evidence>
<feature type="transmembrane region" description="Helical" evidence="6">
    <location>
        <begin position="96"/>
        <end position="117"/>
    </location>
</feature>
<dbReference type="STRING" id="326442.PSHAa2116"/>
<dbReference type="EMBL" id="CR954246">
    <property type="protein sequence ID" value="CAI87172.1"/>
    <property type="molecule type" value="Genomic_DNA"/>
</dbReference>
<evidence type="ECO:0000313" key="8">
    <source>
        <dbReference type="EMBL" id="CAI87172.1"/>
    </source>
</evidence>
<dbReference type="AlphaFoldDB" id="Q3IEL2"/>
<keyword evidence="5 6" id="KW-0472">Membrane</keyword>
<feature type="transmembrane region" description="Helical" evidence="6">
    <location>
        <begin position="184"/>
        <end position="203"/>
    </location>
</feature>
<dbReference type="SUPFAM" id="SSF103481">
    <property type="entry name" value="Multidrug resistance efflux transporter EmrE"/>
    <property type="match status" value="2"/>
</dbReference>
<reference evidence="8 9" key="1">
    <citation type="journal article" date="2005" name="Genome Res.">
        <title>Coping with cold: the genome of the versatile marine Antarctica bacterium Pseudoalteromonas haloplanktis TAC125.</title>
        <authorList>
            <person name="Medigue C."/>
            <person name="Krin E."/>
            <person name="Pascal G."/>
            <person name="Barbe V."/>
            <person name="Bernsel A."/>
            <person name="Bertin P."/>
            <person name="Cheung F."/>
            <person name="Cruveiller S."/>
            <person name="Damico S."/>
            <person name="Duilio A."/>
            <person name="Fang G."/>
            <person name="Feller G."/>
            <person name="Mangenot S."/>
            <person name="Marino G."/>
            <person name="Nilsson J."/>
            <person name="Parilli E."/>
            <person name="Rocha E."/>
            <person name="Rouy Z."/>
            <person name="Sekowska A."/>
            <person name="Tutino M.L."/>
            <person name="Vallenet D."/>
            <person name="von Heijne G."/>
            <person name="Danchin A."/>
        </authorList>
    </citation>
    <scope>NUCLEOTIDE SEQUENCE [LARGE SCALE GENOMIC DNA]</scope>
    <source>
        <strain evidence="9">TAC 125</strain>
    </source>
</reference>
<dbReference type="InterPro" id="IPR000620">
    <property type="entry name" value="EamA_dom"/>
</dbReference>
<dbReference type="PANTHER" id="PTHR32322">
    <property type="entry name" value="INNER MEMBRANE TRANSPORTER"/>
    <property type="match status" value="1"/>
</dbReference>
<dbReference type="HOGENOM" id="CLU_033863_5_1_6"/>
<evidence type="ECO:0000313" key="9">
    <source>
        <dbReference type="Proteomes" id="UP000006843"/>
    </source>
</evidence>
<organism evidence="8 9">
    <name type="scientific">Pseudoalteromonas translucida (strain TAC 125)</name>
    <dbReference type="NCBI Taxonomy" id="326442"/>
    <lineage>
        <taxon>Bacteria</taxon>
        <taxon>Pseudomonadati</taxon>
        <taxon>Pseudomonadota</taxon>
        <taxon>Gammaproteobacteria</taxon>
        <taxon>Alteromonadales</taxon>
        <taxon>Pseudoalteromonadaceae</taxon>
        <taxon>Pseudoalteromonas</taxon>
    </lineage>
</organism>
<feature type="transmembrane region" description="Helical" evidence="6">
    <location>
        <begin position="69"/>
        <end position="90"/>
    </location>
</feature>
<feature type="transmembrane region" description="Helical" evidence="6">
    <location>
        <begin position="242"/>
        <end position="262"/>
    </location>
</feature>
<feature type="domain" description="EamA" evidence="7">
    <location>
        <begin position="153"/>
        <end position="285"/>
    </location>
</feature>
<protein>
    <recommendedName>
        <fullName evidence="7">EamA domain-containing protein</fullName>
    </recommendedName>
</protein>
<feature type="transmembrane region" description="Helical" evidence="6">
    <location>
        <begin position="274"/>
        <end position="291"/>
    </location>
</feature>
<keyword evidence="4 6" id="KW-1133">Transmembrane helix</keyword>
<dbReference type="KEGG" id="pha:PSHAa2116"/>
<gene>
    <name evidence="8" type="ordered locus">PSHAa2116</name>
</gene>
<dbReference type="GO" id="GO:0016020">
    <property type="term" value="C:membrane"/>
    <property type="evidence" value="ECO:0007669"/>
    <property type="project" value="UniProtKB-SubCell"/>
</dbReference>
<evidence type="ECO:0000256" key="5">
    <source>
        <dbReference type="ARBA" id="ARBA00023136"/>
    </source>
</evidence>
<proteinExistence type="inferred from homology"/>
<comment type="subcellular location">
    <subcellularLocation>
        <location evidence="1">Membrane</location>
        <topology evidence="1">Multi-pass membrane protein</topology>
    </subcellularLocation>
</comment>
<comment type="similarity">
    <text evidence="2">Belongs to the EamA transporter family.</text>
</comment>
<feature type="transmembrane region" description="Helical" evidence="6">
    <location>
        <begin position="215"/>
        <end position="235"/>
    </location>
</feature>
<evidence type="ECO:0000256" key="2">
    <source>
        <dbReference type="ARBA" id="ARBA00007362"/>
    </source>
</evidence>
<evidence type="ECO:0000256" key="6">
    <source>
        <dbReference type="SAM" id="Phobius"/>
    </source>
</evidence>
<dbReference type="Proteomes" id="UP000006843">
    <property type="component" value="Chromosome I"/>
</dbReference>
<dbReference type="Pfam" id="PF00892">
    <property type="entry name" value="EamA"/>
    <property type="match status" value="2"/>
</dbReference>
<feature type="transmembrane region" description="Helical" evidence="6">
    <location>
        <begin position="12"/>
        <end position="31"/>
    </location>
</feature>
<dbReference type="InterPro" id="IPR037185">
    <property type="entry name" value="EmrE-like"/>
</dbReference>
<accession>Q3IEL2</accession>
<feature type="domain" description="EamA" evidence="7">
    <location>
        <begin position="14"/>
        <end position="141"/>
    </location>
</feature>
<feature type="transmembrane region" description="Helical" evidence="6">
    <location>
        <begin position="124"/>
        <end position="142"/>
    </location>
</feature>
<evidence type="ECO:0000256" key="4">
    <source>
        <dbReference type="ARBA" id="ARBA00022989"/>
    </source>
</evidence>
<evidence type="ECO:0000256" key="1">
    <source>
        <dbReference type="ARBA" id="ARBA00004141"/>
    </source>
</evidence>